<dbReference type="Gene3D" id="3.40.1710.10">
    <property type="entry name" value="abc type-2 transporter like domain"/>
    <property type="match status" value="1"/>
</dbReference>
<feature type="transmembrane region" description="Helical" evidence="8">
    <location>
        <begin position="253"/>
        <end position="275"/>
    </location>
</feature>
<evidence type="ECO:0000256" key="2">
    <source>
        <dbReference type="ARBA" id="ARBA00007783"/>
    </source>
</evidence>
<dbReference type="PROSITE" id="PS51012">
    <property type="entry name" value="ABC_TM2"/>
    <property type="match status" value="1"/>
</dbReference>
<sequence>MSASLWRIWAVCQKEFIQLRRDRLTFGMVIMIPLIQLLLFGYTINTNIRDVPITVVDQAENSFSRQLIMDIQATQVVVVKQQMNTPEEMMESIRNGSSAAGLFIPRDAEQRLYSGTGEPVAQLVVDGSDTVLAGALKSLGSMPFQPGAVISLAELNPLISVQLLYNPEQRSELFTVPGLLGVILTMTMTMFTSIAIVRERERGNMELLIATPVKTVELMTGKLIPYVIIGLIQTLIILLLGQQLFDVPIVGSLSLILLVCTVFIFANLGFGLLLSTLAKNQLAAMQMFIFFFLPSLLLSGFMFPFVAMPKVAQWLAEILPMTHFMRIIRAVILRGAELSDIHSDMMFLVGFFIVTMLLALLRFKQRLD</sequence>
<keyword evidence="3 8" id="KW-0813">Transport</keyword>
<dbReference type="EMBL" id="CAKLPX010000002">
    <property type="protein sequence ID" value="CAH0992129.1"/>
    <property type="molecule type" value="Genomic_DNA"/>
</dbReference>
<dbReference type="PANTHER" id="PTHR30294">
    <property type="entry name" value="MEMBRANE COMPONENT OF ABC TRANSPORTER YHHJ-RELATED"/>
    <property type="match status" value="1"/>
</dbReference>
<keyword evidence="11" id="KW-1185">Reference proteome</keyword>
<evidence type="ECO:0000256" key="5">
    <source>
        <dbReference type="ARBA" id="ARBA00022692"/>
    </source>
</evidence>
<evidence type="ECO:0000256" key="1">
    <source>
        <dbReference type="ARBA" id="ARBA00004651"/>
    </source>
</evidence>
<feature type="transmembrane region" description="Helical" evidence="8">
    <location>
        <begin position="345"/>
        <end position="363"/>
    </location>
</feature>
<comment type="caution">
    <text evidence="10">The sequence shown here is derived from an EMBL/GenBank/DDBJ whole genome shotgun (WGS) entry which is preliminary data.</text>
</comment>
<evidence type="ECO:0000256" key="4">
    <source>
        <dbReference type="ARBA" id="ARBA00022475"/>
    </source>
</evidence>
<gene>
    <name evidence="10" type="primary">ybhS</name>
    <name evidence="10" type="ORF">SIN8267_02245</name>
</gene>
<dbReference type="InterPro" id="IPR013525">
    <property type="entry name" value="ABC2_TM"/>
</dbReference>
<evidence type="ECO:0000256" key="3">
    <source>
        <dbReference type="ARBA" id="ARBA00022448"/>
    </source>
</evidence>
<evidence type="ECO:0000313" key="10">
    <source>
        <dbReference type="EMBL" id="CAH0992129.1"/>
    </source>
</evidence>
<proteinExistence type="inferred from homology"/>
<name>A0ABN8EIC5_9GAMM</name>
<feature type="transmembrane region" description="Helical" evidence="8">
    <location>
        <begin position="24"/>
        <end position="44"/>
    </location>
</feature>
<dbReference type="InterPro" id="IPR051449">
    <property type="entry name" value="ABC-2_transporter_component"/>
</dbReference>
<comment type="similarity">
    <text evidence="2 8">Belongs to the ABC-2 integral membrane protein family.</text>
</comment>
<dbReference type="Proteomes" id="UP000838100">
    <property type="component" value="Unassembled WGS sequence"/>
</dbReference>
<dbReference type="PRINTS" id="PR00164">
    <property type="entry name" value="ABC2TRNSPORT"/>
</dbReference>
<keyword evidence="5 8" id="KW-0812">Transmembrane</keyword>
<dbReference type="InterPro" id="IPR000412">
    <property type="entry name" value="ABC_2_transport"/>
</dbReference>
<dbReference type="PANTHER" id="PTHR30294:SF29">
    <property type="entry name" value="MULTIDRUG ABC TRANSPORTER PERMEASE YBHS-RELATED"/>
    <property type="match status" value="1"/>
</dbReference>
<keyword evidence="4 8" id="KW-1003">Cell membrane</keyword>
<reference evidence="10" key="1">
    <citation type="submission" date="2021-12" db="EMBL/GenBank/DDBJ databases">
        <authorList>
            <person name="Rodrigo-Torres L."/>
            <person name="Arahal R. D."/>
            <person name="Lucena T."/>
        </authorList>
    </citation>
    <scope>NUCLEOTIDE SEQUENCE</scope>
    <source>
        <strain evidence="10">CECT 8267</strain>
    </source>
</reference>
<evidence type="ECO:0000256" key="7">
    <source>
        <dbReference type="ARBA" id="ARBA00023136"/>
    </source>
</evidence>
<feature type="transmembrane region" description="Helical" evidence="8">
    <location>
        <begin position="173"/>
        <end position="197"/>
    </location>
</feature>
<dbReference type="RefSeq" id="WP_237444823.1">
    <property type="nucleotide sequence ID" value="NZ_CAKLPX010000002.1"/>
</dbReference>
<feature type="transmembrane region" description="Helical" evidence="8">
    <location>
        <begin position="287"/>
        <end position="307"/>
    </location>
</feature>
<evidence type="ECO:0000256" key="8">
    <source>
        <dbReference type="RuleBase" id="RU361157"/>
    </source>
</evidence>
<dbReference type="Pfam" id="PF12698">
    <property type="entry name" value="ABC2_membrane_3"/>
    <property type="match status" value="1"/>
</dbReference>
<evidence type="ECO:0000256" key="6">
    <source>
        <dbReference type="ARBA" id="ARBA00022989"/>
    </source>
</evidence>
<dbReference type="InterPro" id="IPR047817">
    <property type="entry name" value="ABC2_TM_bact-type"/>
</dbReference>
<evidence type="ECO:0000313" key="11">
    <source>
        <dbReference type="Proteomes" id="UP000838100"/>
    </source>
</evidence>
<protein>
    <recommendedName>
        <fullName evidence="8">Transport permease protein</fullName>
    </recommendedName>
</protein>
<accession>A0ABN8EIC5</accession>
<keyword evidence="7 8" id="KW-0472">Membrane</keyword>
<keyword evidence="6 8" id="KW-1133">Transmembrane helix</keyword>
<organism evidence="10 11">
    <name type="scientific">Sinobacterium norvegicum</name>
    <dbReference type="NCBI Taxonomy" id="1641715"/>
    <lineage>
        <taxon>Bacteria</taxon>
        <taxon>Pseudomonadati</taxon>
        <taxon>Pseudomonadota</taxon>
        <taxon>Gammaproteobacteria</taxon>
        <taxon>Cellvibrionales</taxon>
        <taxon>Spongiibacteraceae</taxon>
        <taxon>Sinobacterium</taxon>
    </lineage>
</organism>
<comment type="subcellular location">
    <subcellularLocation>
        <location evidence="8">Cell inner membrane</location>
        <topology evidence="8">Multi-pass membrane protein</topology>
    </subcellularLocation>
    <subcellularLocation>
        <location evidence="1">Cell membrane</location>
        <topology evidence="1">Multi-pass membrane protein</topology>
    </subcellularLocation>
</comment>
<feature type="transmembrane region" description="Helical" evidence="8">
    <location>
        <begin position="223"/>
        <end position="241"/>
    </location>
</feature>
<feature type="domain" description="ABC transmembrane type-2" evidence="9">
    <location>
        <begin position="139"/>
        <end position="366"/>
    </location>
</feature>
<evidence type="ECO:0000259" key="9">
    <source>
        <dbReference type="PROSITE" id="PS51012"/>
    </source>
</evidence>